<name>L1IGL3_GUITC</name>
<proteinExistence type="predicted"/>
<evidence type="ECO:0000313" key="4">
    <source>
        <dbReference type="Proteomes" id="UP000011087"/>
    </source>
</evidence>
<protein>
    <submittedName>
        <fullName evidence="2 3">Uncharacterized protein</fullName>
    </submittedName>
</protein>
<sequence length="240" mass="28258">MARFDLAGVQTLMEEAVEEERTRFQAMIETMEEERMKDRQLIGELRDEIDSLKAELQQIDERHQREMSAQLKRQEAYYNNLHSRMLDDARNDGLLTHDSLDFETKLLEKLQAVDREMNYLKLVAETARNELKVERDSRNKELEQVKNQADQALQAAIEEANEKHSTRMRKKEEEYLAAVKRCDALNRRLENSDKEISMLAQMLREEKGKVKIVYQQVNCNLCGKINDFINKSESEEGKKM</sequence>
<dbReference type="KEGG" id="gtt:GUITHDRAFT_118718"/>
<dbReference type="GeneID" id="17291819"/>
<evidence type="ECO:0000313" key="2">
    <source>
        <dbReference type="EMBL" id="EKX35064.1"/>
    </source>
</evidence>
<dbReference type="Proteomes" id="UP000011087">
    <property type="component" value="Unassembled WGS sequence"/>
</dbReference>
<reference evidence="4" key="2">
    <citation type="submission" date="2012-11" db="EMBL/GenBank/DDBJ databases">
        <authorList>
            <person name="Kuo A."/>
            <person name="Curtis B.A."/>
            <person name="Tanifuji G."/>
            <person name="Burki F."/>
            <person name="Gruber A."/>
            <person name="Irimia M."/>
            <person name="Maruyama S."/>
            <person name="Arias M.C."/>
            <person name="Ball S.G."/>
            <person name="Gile G.H."/>
            <person name="Hirakawa Y."/>
            <person name="Hopkins J.F."/>
            <person name="Rensing S.A."/>
            <person name="Schmutz J."/>
            <person name="Symeonidi A."/>
            <person name="Elias M."/>
            <person name="Eveleigh R.J."/>
            <person name="Herman E.K."/>
            <person name="Klute M.J."/>
            <person name="Nakayama T."/>
            <person name="Obornik M."/>
            <person name="Reyes-Prieto A."/>
            <person name="Armbrust E.V."/>
            <person name="Aves S.J."/>
            <person name="Beiko R.G."/>
            <person name="Coutinho P."/>
            <person name="Dacks J.B."/>
            <person name="Durnford D.G."/>
            <person name="Fast N.M."/>
            <person name="Green B.R."/>
            <person name="Grisdale C."/>
            <person name="Hempe F."/>
            <person name="Henrissat B."/>
            <person name="Hoppner M.P."/>
            <person name="Ishida K.-I."/>
            <person name="Kim E."/>
            <person name="Koreny L."/>
            <person name="Kroth P.G."/>
            <person name="Liu Y."/>
            <person name="Malik S.-B."/>
            <person name="Maier U.G."/>
            <person name="McRose D."/>
            <person name="Mock T."/>
            <person name="Neilson J.A."/>
            <person name="Onodera N.T."/>
            <person name="Poole A.M."/>
            <person name="Pritham E.J."/>
            <person name="Richards T.A."/>
            <person name="Rocap G."/>
            <person name="Roy S.W."/>
            <person name="Sarai C."/>
            <person name="Schaack S."/>
            <person name="Shirato S."/>
            <person name="Slamovits C.H."/>
            <person name="Spencer D.F."/>
            <person name="Suzuki S."/>
            <person name="Worden A.Z."/>
            <person name="Zauner S."/>
            <person name="Barry K."/>
            <person name="Bell C."/>
            <person name="Bharti A.K."/>
            <person name="Crow J.A."/>
            <person name="Grimwood J."/>
            <person name="Kramer R."/>
            <person name="Lindquist E."/>
            <person name="Lucas S."/>
            <person name="Salamov A."/>
            <person name="McFadden G.I."/>
            <person name="Lane C.E."/>
            <person name="Keeling P.J."/>
            <person name="Gray M.W."/>
            <person name="Grigoriev I.V."/>
            <person name="Archibald J.M."/>
        </authorList>
    </citation>
    <scope>NUCLEOTIDE SEQUENCE</scope>
    <source>
        <strain evidence="4">CCMP2712</strain>
    </source>
</reference>
<dbReference type="EMBL" id="JH993097">
    <property type="protein sequence ID" value="EKX35064.1"/>
    <property type="molecule type" value="Genomic_DNA"/>
</dbReference>
<feature type="coiled-coil region" evidence="1">
    <location>
        <begin position="14"/>
        <end position="69"/>
    </location>
</feature>
<keyword evidence="1" id="KW-0175">Coiled coil</keyword>
<dbReference type="PaxDb" id="55529-EKX35064"/>
<dbReference type="AlphaFoldDB" id="L1IGL3"/>
<dbReference type="RefSeq" id="XP_005822044.1">
    <property type="nucleotide sequence ID" value="XM_005821987.1"/>
</dbReference>
<keyword evidence="4" id="KW-1185">Reference proteome</keyword>
<reference evidence="2 4" key="1">
    <citation type="journal article" date="2012" name="Nature">
        <title>Algal genomes reveal evolutionary mosaicism and the fate of nucleomorphs.</title>
        <authorList>
            <consortium name="DOE Joint Genome Institute"/>
            <person name="Curtis B.A."/>
            <person name="Tanifuji G."/>
            <person name="Burki F."/>
            <person name="Gruber A."/>
            <person name="Irimia M."/>
            <person name="Maruyama S."/>
            <person name="Arias M.C."/>
            <person name="Ball S.G."/>
            <person name="Gile G.H."/>
            <person name="Hirakawa Y."/>
            <person name="Hopkins J.F."/>
            <person name="Kuo A."/>
            <person name="Rensing S.A."/>
            <person name="Schmutz J."/>
            <person name="Symeonidi A."/>
            <person name="Elias M."/>
            <person name="Eveleigh R.J."/>
            <person name="Herman E.K."/>
            <person name="Klute M.J."/>
            <person name="Nakayama T."/>
            <person name="Obornik M."/>
            <person name="Reyes-Prieto A."/>
            <person name="Armbrust E.V."/>
            <person name="Aves S.J."/>
            <person name="Beiko R.G."/>
            <person name="Coutinho P."/>
            <person name="Dacks J.B."/>
            <person name="Durnford D.G."/>
            <person name="Fast N.M."/>
            <person name="Green B.R."/>
            <person name="Grisdale C.J."/>
            <person name="Hempel F."/>
            <person name="Henrissat B."/>
            <person name="Hoppner M.P."/>
            <person name="Ishida K."/>
            <person name="Kim E."/>
            <person name="Koreny L."/>
            <person name="Kroth P.G."/>
            <person name="Liu Y."/>
            <person name="Malik S.B."/>
            <person name="Maier U.G."/>
            <person name="McRose D."/>
            <person name="Mock T."/>
            <person name="Neilson J.A."/>
            <person name="Onodera N.T."/>
            <person name="Poole A.M."/>
            <person name="Pritham E.J."/>
            <person name="Richards T.A."/>
            <person name="Rocap G."/>
            <person name="Roy S.W."/>
            <person name="Sarai C."/>
            <person name="Schaack S."/>
            <person name="Shirato S."/>
            <person name="Slamovits C.H."/>
            <person name="Spencer D.F."/>
            <person name="Suzuki S."/>
            <person name="Worden A.Z."/>
            <person name="Zauner S."/>
            <person name="Barry K."/>
            <person name="Bell C."/>
            <person name="Bharti A.K."/>
            <person name="Crow J.A."/>
            <person name="Grimwood J."/>
            <person name="Kramer R."/>
            <person name="Lindquist E."/>
            <person name="Lucas S."/>
            <person name="Salamov A."/>
            <person name="McFadden G.I."/>
            <person name="Lane C.E."/>
            <person name="Keeling P.J."/>
            <person name="Gray M.W."/>
            <person name="Grigoriev I.V."/>
            <person name="Archibald J.M."/>
        </authorList>
    </citation>
    <scope>NUCLEOTIDE SEQUENCE</scope>
    <source>
        <strain evidence="2 4">CCMP2712</strain>
    </source>
</reference>
<organism evidence="2">
    <name type="scientific">Guillardia theta (strain CCMP2712)</name>
    <name type="common">Cryptophyte</name>
    <dbReference type="NCBI Taxonomy" id="905079"/>
    <lineage>
        <taxon>Eukaryota</taxon>
        <taxon>Cryptophyceae</taxon>
        <taxon>Pyrenomonadales</taxon>
        <taxon>Geminigeraceae</taxon>
        <taxon>Guillardia</taxon>
    </lineage>
</organism>
<feature type="coiled-coil region" evidence="1">
    <location>
        <begin position="128"/>
        <end position="202"/>
    </location>
</feature>
<accession>L1IGL3</accession>
<dbReference type="HOGENOM" id="CLU_1158242_0_0_1"/>
<gene>
    <name evidence="2" type="ORF">GUITHDRAFT_118718</name>
</gene>
<reference evidence="3" key="3">
    <citation type="submission" date="2015-06" db="UniProtKB">
        <authorList>
            <consortium name="EnsemblProtists"/>
        </authorList>
    </citation>
    <scope>IDENTIFICATION</scope>
</reference>
<evidence type="ECO:0000313" key="3">
    <source>
        <dbReference type="EnsemblProtists" id="EKX35064"/>
    </source>
</evidence>
<dbReference type="EnsemblProtists" id="EKX35064">
    <property type="protein sequence ID" value="EKX35064"/>
    <property type="gene ID" value="GUITHDRAFT_118718"/>
</dbReference>
<evidence type="ECO:0000256" key="1">
    <source>
        <dbReference type="SAM" id="Coils"/>
    </source>
</evidence>